<dbReference type="AlphaFoldDB" id="A0A3E1NFG9"/>
<evidence type="ECO:0008006" key="4">
    <source>
        <dbReference type="Google" id="ProtNLM"/>
    </source>
</evidence>
<dbReference type="PROSITE" id="PS51257">
    <property type="entry name" value="PROKAR_LIPOPROTEIN"/>
    <property type="match status" value="1"/>
</dbReference>
<name>A0A3E1NFG9_9BACT</name>
<feature type="chain" id="PRO_5017795062" description="Lipocalin-like domain-containing protein" evidence="1">
    <location>
        <begin position="20"/>
        <end position="143"/>
    </location>
</feature>
<organism evidence="2 3">
    <name type="scientific">Deminuibacter soli</name>
    <dbReference type="NCBI Taxonomy" id="2291815"/>
    <lineage>
        <taxon>Bacteria</taxon>
        <taxon>Pseudomonadati</taxon>
        <taxon>Bacteroidota</taxon>
        <taxon>Chitinophagia</taxon>
        <taxon>Chitinophagales</taxon>
        <taxon>Chitinophagaceae</taxon>
        <taxon>Deminuibacter</taxon>
    </lineage>
</organism>
<evidence type="ECO:0000313" key="2">
    <source>
        <dbReference type="EMBL" id="RFM26723.1"/>
    </source>
</evidence>
<evidence type="ECO:0000256" key="1">
    <source>
        <dbReference type="SAM" id="SignalP"/>
    </source>
</evidence>
<feature type="signal peptide" evidence="1">
    <location>
        <begin position="1"/>
        <end position="19"/>
    </location>
</feature>
<protein>
    <recommendedName>
        <fullName evidence="4">Lipocalin-like domain-containing protein</fullName>
    </recommendedName>
</protein>
<dbReference type="Proteomes" id="UP000261284">
    <property type="component" value="Unassembled WGS sequence"/>
</dbReference>
<reference evidence="2 3" key="1">
    <citation type="submission" date="2018-08" db="EMBL/GenBank/DDBJ databases">
        <title>Chitinophagaceae sp. K23C18032701, a novel bacterium isolated from forest soil.</title>
        <authorList>
            <person name="Wang C."/>
        </authorList>
    </citation>
    <scope>NUCLEOTIDE SEQUENCE [LARGE SCALE GENOMIC DNA]</scope>
    <source>
        <strain evidence="2 3">K23C18032701</strain>
    </source>
</reference>
<evidence type="ECO:0000313" key="3">
    <source>
        <dbReference type="Proteomes" id="UP000261284"/>
    </source>
</evidence>
<accession>A0A3E1NFG9</accession>
<comment type="caution">
    <text evidence="2">The sequence shown here is derived from an EMBL/GenBank/DDBJ whole genome shotgun (WGS) entry which is preliminary data.</text>
</comment>
<gene>
    <name evidence="2" type="ORF">DXN05_19340</name>
</gene>
<sequence length="143" mass="16077">MQLLKTLLFIAAPVLLAVACNKDHLSDKSINDFNTQTGSWRRIGYASEAGRYVFTPLNEPFYIQLMPNGRCIFSTDTSKECGTWQLKDSTSRQILLVQLAGKPEWSSYIGYQHDTLTLAPLYGINAEISYYLHADHTATPCPQ</sequence>
<dbReference type="RefSeq" id="WP_116848927.1">
    <property type="nucleotide sequence ID" value="NZ_QTJU01000008.1"/>
</dbReference>
<dbReference type="EMBL" id="QTJU01000008">
    <property type="protein sequence ID" value="RFM26723.1"/>
    <property type="molecule type" value="Genomic_DNA"/>
</dbReference>
<keyword evidence="3" id="KW-1185">Reference proteome</keyword>
<proteinExistence type="predicted"/>
<keyword evidence="1" id="KW-0732">Signal</keyword>